<reference evidence="4 5" key="1">
    <citation type="submission" date="2018-01" db="EMBL/GenBank/DDBJ databases">
        <title>The draft genome sequence of Halioglobus lutimaris HF004.</title>
        <authorList>
            <person name="Du Z.-J."/>
            <person name="Shi M.-J."/>
        </authorList>
    </citation>
    <scope>NUCLEOTIDE SEQUENCE [LARGE SCALE GENOMIC DNA]</scope>
    <source>
        <strain evidence="4 5">HF004</strain>
    </source>
</reference>
<dbReference type="InterPro" id="IPR011990">
    <property type="entry name" value="TPR-like_helical_dom_sf"/>
</dbReference>
<feature type="signal peptide" evidence="3">
    <location>
        <begin position="1"/>
        <end position="25"/>
    </location>
</feature>
<protein>
    <submittedName>
        <fullName evidence="4">Uncharacterized protein</fullName>
    </submittedName>
</protein>
<dbReference type="Pfam" id="PF13431">
    <property type="entry name" value="TPR_17"/>
    <property type="match status" value="1"/>
</dbReference>
<evidence type="ECO:0000313" key="4">
    <source>
        <dbReference type="EMBL" id="PLW68061.1"/>
    </source>
</evidence>
<dbReference type="AlphaFoldDB" id="A0A2N5X0Q6"/>
<dbReference type="InterPro" id="IPR051685">
    <property type="entry name" value="Ycf3/AcsC/BcsC/TPR_MFPF"/>
</dbReference>
<dbReference type="PANTHER" id="PTHR44943:SF8">
    <property type="entry name" value="TPR REPEAT-CONTAINING PROTEIN MJ0263"/>
    <property type="match status" value="1"/>
</dbReference>
<keyword evidence="5" id="KW-1185">Reference proteome</keyword>
<dbReference type="SMART" id="SM00028">
    <property type="entry name" value="TPR"/>
    <property type="match status" value="3"/>
</dbReference>
<dbReference type="SUPFAM" id="SSF48452">
    <property type="entry name" value="TPR-like"/>
    <property type="match status" value="1"/>
</dbReference>
<evidence type="ECO:0000256" key="1">
    <source>
        <dbReference type="ARBA" id="ARBA00022737"/>
    </source>
</evidence>
<keyword evidence="2" id="KW-0802">TPR repeat</keyword>
<dbReference type="InterPro" id="IPR019734">
    <property type="entry name" value="TPR_rpt"/>
</dbReference>
<dbReference type="Gene3D" id="1.25.40.10">
    <property type="entry name" value="Tetratricopeptide repeat domain"/>
    <property type="match status" value="1"/>
</dbReference>
<evidence type="ECO:0000256" key="2">
    <source>
        <dbReference type="ARBA" id="ARBA00022803"/>
    </source>
</evidence>
<organism evidence="4 5">
    <name type="scientific">Pseudohalioglobus lutimaris</name>
    <dbReference type="NCBI Taxonomy" id="1737061"/>
    <lineage>
        <taxon>Bacteria</taxon>
        <taxon>Pseudomonadati</taxon>
        <taxon>Pseudomonadota</taxon>
        <taxon>Gammaproteobacteria</taxon>
        <taxon>Cellvibrionales</taxon>
        <taxon>Halieaceae</taxon>
        <taxon>Pseudohalioglobus</taxon>
    </lineage>
</organism>
<keyword evidence="1" id="KW-0677">Repeat</keyword>
<dbReference type="PROSITE" id="PS51257">
    <property type="entry name" value="PROKAR_LIPOPROTEIN"/>
    <property type="match status" value="1"/>
</dbReference>
<name>A0A2N5X0Q6_9GAMM</name>
<gene>
    <name evidence="4" type="ORF">C0039_13945</name>
</gene>
<feature type="chain" id="PRO_5014891815" evidence="3">
    <location>
        <begin position="26"/>
        <end position="210"/>
    </location>
</feature>
<sequence>MTGAMLRIALLAVPLLLTGCGLMPAGAEFEGAGDHAATDNIAAAPAKVQTRFERGLQDMEQQLWDEALAAMETLWRDYPEYSGPALNAALIYQRKAMPEQSEQWFRRALESNPSNLDARNAFAVFLREQGRYVEAEEQYQAALVTAAEHAATHYNLAILYDLYLGEKASALDHFSRYQELTAGESRQVTGWIADLQRQLAQRPSNDGGAS</sequence>
<dbReference type="EMBL" id="PKUS01000019">
    <property type="protein sequence ID" value="PLW68061.1"/>
    <property type="molecule type" value="Genomic_DNA"/>
</dbReference>
<proteinExistence type="predicted"/>
<dbReference type="OrthoDB" id="255821at2"/>
<keyword evidence="3" id="KW-0732">Signal</keyword>
<accession>A0A2N5X0Q6</accession>
<evidence type="ECO:0000256" key="3">
    <source>
        <dbReference type="SAM" id="SignalP"/>
    </source>
</evidence>
<evidence type="ECO:0000313" key="5">
    <source>
        <dbReference type="Proteomes" id="UP000235005"/>
    </source>
</evidence>
<dbReference type="Proteomes" id="UP000235005">
    <property type="component" value="Unassembled WGS sequence"/>
</dbReference>
<comment type="caution">
    <text evidence="4">The sequence shown here is derived from an EMBL/GenBank/DDBJ whole genome shotgun (WGS) entry which is preliminary data.</text>
</comment>
<dbReference type="RefSeq" id="WP_101518402.1">
    <property type="nucleotide sequence ID" value="NZ_PKUS01000019.1"/>
</dbReference>
<dbReference type="PANTHER" id="PTHR44943">
    <property type="entry name" value="CELLULOSE SYNTHASE OPERON PROTEIN C"/>
    <property type="match status" value="1"/>
</dbReference>